<gene>
    <name evidence="2" type="ORF">SCHCODRAFT_83677</name>
</gene>
<dbReference type="Proteomes" id="UP000007431">
    <property type="component" value="Unassembled WGS sequence"/>
</dbReference>
<dbReference type="InterPro" id="IPR019405">
    <property type="entry name" value="Lactonase_7-beta_prop"/>
</dbReference>
<evidence type="ECO:0000313" key="2">
    <source>
        <dbReference type="EMBL" id="EFI91183.1"/>
    </source>
</evidence>
<organism evidence="3">
    <name type="scientific">Schizophyllum commune (strain H4-8 / FGSC 9210)</name>
    <name type="common">Split gill fungus</name>
    <dbReference type="NCBI Taxonomy" id="578458"/>
    <lineage>
        <taxon>Eukaryota</taxon>
        <taxon>Fungi</taxon>
        <taxon>Dikarya</taxon>
        <taxon>Basidiomycota</taxon>
        <taxon>Agaricomycotina</taxon>
        <taxon>Agaricomycetes</taxon>
        <taxon>Agaricomycetidae</taxon>
        <taxon>Agaricales</taxon>
        <taxon>Schizophyllaceae</taxon>
        <taxon>Schizophyllum</taxon>
    </lineage>
</organism>
<name>D8QLX5_SCHCM</name>
<evidence type="ECO:0008006" key="4">
    <source>
        <dbReference type="Google" id="ProtNLM"/>
    </source>
</evidence>
<accession>D8QLX5</accession>
<dbReference type="PANTHER" id="PTHR30344:SF7">
    <property type="entry name" value="DUF2415 DOMAIN-CONTAINING PROTEIN"/>
    <property type="match status" value="1"/>
</dbReference>
<comment type="similarity">
    <text evidence="1">Belongs to the cycloisomerase 2 family.</text>
</comment>
<sequence length="355" mass="38068">MSAFTILAGGYDSSIAAYAFTPDNASLTLVNTYPSGQNPSWISLNPSNTSVLYATNENTEGGLQSFIIGSDFSLSAAVDTVASGGDAPAYATWLSTGEVAVMNYNSGDGRILPTSSPETFTDDAPLLTFPVLKNISHPHMVYEYEDEVLVTDLGGDVIWRLKQQSAGNYEIQGQIAQPDGSGPRHIQIVDDYLYTLHELASTLTVQQMPAAPNGTSDIISDVSIIPDDAPEGSAWGAAEILIPATTDAFPTQYIYVSNRNIGNVTDPRGDTVAIFEHVNKGEDGEELKLINQFYTGISQVRGMEFSPDGAEYLVAAGVVGEAGTIVFRRTENGTNFEKVAANLEIPTRTSFVWLQ</sequence>
<dbReference type="PANTHER" id="PTHR30344">
    <property type="entry name" value="6-PHOSPHOGLUCONOLACTONASE-RELATED"/>
    <property type="match status" value="1"/>
</dbReference>
<dbReference type="HOGENOM" id="CLU_038716_1_0_1"/>
<dbReference type="InParanoid" id="D8QLX5"/>
<dbReference type="Pfam" id="PF10282">
    <property type="entry name" value="Lactonase"/>
    <property type="match status" value="1"/>
</dbReference>
<evidence type="ECO:0000256" key="1">
    <source>
        <dbReference type="ARBA" id="ARBA00005564"/>
    </source>
</evidence>
<dbReference type="RefSeq" id="XP_003026086.1">
    <property type="nucleotide sequence ID" value="XM_003026040.1"/>
</dbReference>
<dbReference type="Gene3D" id="2.130.10.10">
    <property type="entry name" value="YVTN repeat-like/Quinoprotein amine dehydrogenase"/>
    <property type="match status" value="1"/>
</dbReference>
<dbReference type="SUPFAM" id="SSF75011">
    <property type="entry name" value="3-carboxy-cis,cis-mucoante lactonizing enzyme"/>
    <property type="match status" value="1"/>
</dbReference>
<reference evidence="2 3" key="1">
    <citation type="journal article" date="2010" name="Nat. Biotechnol.">
        <title>Genome sequence of the model mushroom Schizophyllum commune.</title>
        <authorList>
            <person name="Ohm R.A."/>
            <person name="de Jong J.F."/>
            <person name="Lugones L.G."/>
            <person name="Aerts A."/>
            <person name="Kothe E."/>
            <person name="Stajich J.E."/>
            <person name="de Vries R.P."/>
            <person name="Record E."/>
            <person name="Levasseur A."/>
            <person name="Baker S.E."/>
            <person name="Bartholomew K.A."/>
            <person name="Coutinho P.M."/>
            <person name="Erdmann S."/>
            <person name="Fowler T.J."/>
            <person name="Gathman A.C."/>
            <person name="Lombard V."/>
            <person name="Henrissat B."/>
            <person name="Knabe N."/>
            <person name="Kuees U."/>
            <person name="Lilly W.W."/>
            <person name="Lindquist E."/>
            <person name="Lucas S."/>
            <person name="Magnuson J.K."/>
            <person name="Piumi F."/>
            <person name="Raudaskoski M."/>
            <person name="Salamov A."/>
            <person name="Schmutz J."/>
            <person name="Schwarze F.W.M.R."/>
            <person name="vanKuyk P.A."/>
            <person name="Horton J.S."/>
            <person name="Grigoriev I.V."/>
            <person name="Woesten H.A.B."/>
        </authorList>
    </citation>
    <scope>NUCLEOTIDE SEQUENCE [LARGE SCALE GENOMIC DNA]</scope>
    <source>
        <strain evidence="3">H4-8 / FGSC 9210</strain>
    </source>
</reference>
<evidence type="ECO:0000313" key="3">
    <source>
        <dbReference type="Proteomes" id="UP000007431"/>
    </source>
</evidence>
<protein>
    <recommendedName>
        <fullName evidence="4">Isomerase YbhE</fullName>
    </recommendedName>
</protein>
<dbReference type="eggNOG" id="ENOG502S3WY">
    <property type="taxonomic scope" value="Eukaryota"/>
</dbReference>
<dbReference type="EMBL" id="GL377319">
    <property type="protein sequence ID" value="EFI91183.1"/>
    <property type="molecule type" value="Genomic_DNA"/>
</dbReference>
<dbReference type="GeneID" id="9588858"/>
<dbReference type="OMA" id="NRNIGRA"/>
<proteinExistence type="inferred from homology"/>
<dbReference type="KEGG" id="scm:SCHCO_02642226"/>
<keyword evidence="3" id="KW-1185">Reference proteome</keyword>
<dbReference type="GO" id="GO:0017057">
    <property type="term" value="F:6-phosphogluconolactonase activity"/>
    <property type="evidence" value="ECO:0007669"/>
    <property type="project" value="TreeGrafter"/>
</dbReference>
<dbReference type="AlphaFoldDB" id="D8QLX5"/>
<dbReference type="OrthoDB" id="9972196at2759"/>
<dbReference type="InterPro" id="IPR015943">
    <property type="entry name" value="WD40/YVTN_repeat-like_dom_sf"/>
</dbReference>
<dbReference type="InterPro" id="IPR050282">
    <property type="entry name" value="Cycloisomerase_2"/>
</dbReference>
<dbReference type="VEuPathDB" id="FungiDB:SCHCODRAFT_02642226"/>